<dbReference type="AlphaFoldDB" id="A0A068SX17"/>
<evidence type="ECO:0000313" key="1">
    <source>
        <dbReference type="EMBL" id="CDN49635.1"/>
    </source>
</evidence>
<dbReference type="Gene3D" id="3.40.50.300">
    <property type="entry name" value="P-loop containing nucleotide triphosphate hydrolases"/>
    <property type="match status" value="1"/>
</dbReference>
<dbReference type="GeneID" id="24257414"/>
<dbReference type="PATRIC" id="fig|1028800.3.peg.3528"/>
<dbReference type="HOGENOM" id="CLU_052027_1_2_5"/>
<accession>A0A068SX17</accession>
<dbReference type="PANTHER" id="PTHR32309">
    <property type="entry name" value="TYROSINE-PROTEIN KINASE"/>
    <property type="match status" value="1"/>
</dbReference>
<keyword evidence="2" id="KW-1185">Reference proteome</keyword>
<dbReference type="GO" id="GO:0005886">
    <property type="term" value="C:plasma membrane"/>
    <property type="evidence" value="ECO:0007669"/>
    <property type="project" value="TreeGrafter"/>
</dbReference>
<dbReference type="GO" id="GO:0004713">
    <property type="term" value="F:protein tyrosine kinase activity"/>
    <property type="evidence" value="ECO:0007669"/>
    <property type="project" value="TreeGrafter"/>
</dbReference>
<dbReference type="eggNOG" id="COG0489">
    <property type="taxonomic scope" value="Bacteria"/>
</dbReference>
<dbReference type="KEGG" id="ngg:RG540_CH34710"/>
<dbReference type="RefSeq" id="WP_155414651.1">
    <property type="nucleotide sequence ID" value="NZ_HG938353.1"/>
</dbReference>
<organism evidence="1 2">
    <name type="scientific">Neorhizobium galegae bv. orientalis str. HAMBI 540</name>
    <dbReference type="NCBI Taxonomy" id="1028800"/>
    <lineage>
        <taxon>Bacteria</taxon>
        <taxon>Pseudomonadati</taxon>
        <taxon>Pseudomonadota</taxon>
        <taxon>Alphaproteobacteria</taxon>
        <taxon>Hyphomicrobiales</taxon>
        <taxon>Rhizobiaceae</taxon>
        <taxon>Rhizobium/Agrobacterium group</taxon>
        <taxon>Neorhizobium</taxon>
    </lineage>
</organism>
<protein>
    <submittedName>
        <fullName evidence="1">Capsular exopolysaccharide family protein</fullName>
    </submittedName>
</protein>
<dbReference type="SUPFAM" id="SSF52540">
    <property type="entry name" value="P-loop containing nucleoside triphosphate hydrolases"/>
    <property type="match status" value="1"/>
</dbReference>
<dbReference type="OrthoDB" id="9775724at2"/>
<evidence type="ECO:0000313" key="2">
    <source>
        <dbReference type="Proteomes" id="UP000028181"/>
    </source>
</evidence>
<name>A0A068SX17_NEOGA</name>
<reference evidence="2" key="1">
    <citation type="journal article" date="2014" name="BMC Genomics">
        <title>Genome sequencing of two Neorhizobium galegae strains reveals a noeT gene responsible for the unusual acetylation of the nodulation factors.</title>
        <authorList>
            <person name="Osterman J."/>
            <person name="Marsh J."/>
            <person name="Laine P.K."/>
            <person name="Zeng Z."/>
            <person name="Alatalo E."/>
            <person name="Sullivan J.T."/>
            <person name="Young J.P."/>
            <person name="Thomas-Oates J."/>
            <person name="Paulin L."/>
            <person name="Lindstrom K."/>
        </authorList>
    </citation>
    <scope>NUCLEOTIDE SEQUENCE [LARGE SCALE GENOMIC DNA]</scope>
    <source>
        <strain evidence="2">HAMBI 540</strain>
    </source>
</reference>
<dbReference type="PANTHER" id="PTHR32309:SF13">
    <property type="entry name" value="FERRIC ENTEROBACTIN TRANSPORT PROTEIN FEPE"/>
    <property type="match status" value="1"/>
</dbReference>
<dbReference type="EMBL" id="HG938353">
    <property type="protein sequence ID" value="CDN49635.1"/>
    <property type="molecule type" value="Genomic_DNA"/>
</dbReference>
<gene>
    <name evidence="1" type="ORF">RG540_CH34710</name>
</gene>
<dbReference type="InterPro" id="IPR027417">
    <property type="entry name" value="P-loop_NTPase"/>
</dbReference>
<proteinExistence type="predicted"/>
<dbReference type="InterPro" id="IPR050445">
    <property type="entry name" value="Bact_polysacc_biosynth/exp"/>
</dbReference>
<sequence length="263" mass="28560">MEIIKNISSRGRMAERLDGTGLAELNTNYLNGSVIHSHEECPPLPGISPVSPTFLYSNRIIAFDSDSPMAHSYDVLRNQLLNAHKDRDTRVISVTAPTIGCGTTVTAINLALSFARVPGANVLLVDANSRDPAIGNILGLSPRPVSDDPVHGWLTTVDIRSVRCHLLRAAWGPGKIPLPADLARMTGQVDLARQMLKPTIVLFDLPPMLSSDEVIPFVEMSDTALIVLAIGKSKLSELEICRSYLGPEKSMQVVLNKTKRHGL</sequence>
<dbReference type="Proteomes" id="UP000028181">
    <property type="component" value="Chromosome I"/>
</dbReference>